<gene>
    <name evidence="1" type="ORF">Amon02_000606500</name>
</gene>
<evidence type="ECO:0000313" key="2">
    <source>
        <dbReference type="Proteomes" id="UP001165064"/>
    </source>
</evidence>
<organism evidence="1 2">
    <name type="scientific">Ambrosiozyma monospora</name>
    <name type="common">Yeast</name>
    <name type="synonym">Endomycopsis monosporus</name>
    <dbReference type="NCBI Taxonomy" id="43982"/>
    <lineage>
        <taxon>Eukaryota</taxon>
        <taxon>Fungi</taxon>
        <taxon>Dikarya</taxon>
        <taxon>Ascomycota</taxon>
        <taxon>Saccharomycotina</taxon>
        <taxon>Pichiomycetes</taxon>
        <taxon>Pichiales</taxon>
        <taxon>Pichiaceae</taxon>
        <taxon>Ambrosiozyma</taxon>
    </lineage>
</organism>
<accession>A0ACB5T7T9</accession>
<reference evidence="1" key="1">
    <citation type="submission" date="2023-04" db="EMBL/GenBank/DDBJ databases">
        <title>Ambrosiozyma monospora NBRC 10751.</title>
        <authorList>
            <person name="Ichikawa N."/>
            <person name="Sato H."/>
            <person name="Tonouchi N."/>
        </authorList>
    </citation>
    <scope>NUCLEOTIDE SEQUENCE</scope>
    <source>
        <strain evidence="1">NBRC 10751</strain>
    </source>
</reference>
<dbReference type="EMBL" id="BSXS01004630">
    <property type="protein sequence ID" value="GME83272.1"/>
    <property type="molecule type" value="Genomic_DNA"/>
</dbReference>
<dbReference type="Proteomes" id="UP001165064">
    <property type="component" value="Unassembled WGS sequence"/>
</dbReference>
<keyword evidence="2" id="KW-1185">Reference proteome</keyword>
<proteinExistence type="predicted"/>
<name>A0ACB5T7T9_AMBMO</name>
<evidence type="ECO:0000313" key="1">
    <source>
        <dbReference type="EMBL" id="GME83272.1"/>
    </source>
</evidence>
<protein>
    <submittedName>
        <fullName evidence="1">Unnamed protein product</fullName>
    </submittedName>
</protein>
<comment type="caution">
    <text evidence="1">The sequence shown here is derived from an EMBL/GenBank/DDBJ whole genome shotgun (WGS) entry which is preliminary data.</text>
</comment>
<sequence>MKSKLEYNCCELKTWTLCSFYIFVFGDFNSMIVHREPITLAWMNMLQHHRQHHENGMDSSISVDVKLDTAHSVGTPHFKSCRNFANSGETPDFNYFYHIPTKLGPKMQQLLFNNSSFRSDPSHQ</sequence>